<keyword evidence="3 6" id="KW-0378">Hydrolase</keyword>
<dbReference type="Proteomes" id="UP000030649">
    <property type="component" value="Unassembled WGS sequence"/>
</dbReference>
<dbReference type="GO" id="GO:0016787">
    <property type="term" value="F:hydrolase activity"/>
    <property type="evidence" value="ECO:0007669"/>
    <property type="project" value="UniProtKB-KW"/>
</dbReference>
<feature type="domain" description="Metallo-beta-lactamase" evidence="5">
    <location>
        <begin position="14"/>
        <end position="174"/>
    </location>
</feature>
<dbReference type="InterPro" id="IPR051453">
    <property type="entry name" value="MBL_Glyoxalase_II"/>
</dbReference>
<dbReference type="GO" id="GO:0046872">
    <property type="term" value="F:metal ion binding"/>
    <property type="evidence" value="ECO:0007669"/>
    <property type="project" value="UniProtKB-KW"/>
</dbReference>
<dbReference type="InterPro" id="IPR001279">
    <property type="entry name" value="Metallo-B-lactamas"/>
</dbReference>
<protein>
    <submittedName>
        <fullName evidence="6">Zn-dependent hydrolase</fullName>
    </submittedName>
</protein>
<dbReference type="SUPFAM" id="SSF56281">
    <property type="entry name" value="Metallo-hydrolase/oxidoreductase"/>
    <property type="match status" value="1"/>
</dbReference>
<dbReference type="STRING" id="1238424.J07HQW1_00606"/>
<evidence type="ECO:0000256" key="2">
    <source>
        <dbReference type="ARBA" id="ARBA00022723"/>
    </source>
</evidence>
<organism evidence="6 7">
    <name type="scientific">Haloquadratum walsbyi J07HQW1</name>
    <dbReference type="NCBI Taxonomy" id="1238424"/>
    <lineage>
        <taxon>Archaea</taxon>
        <taxon>Methanobacteriati</taxon>
        <taxon>Methanobacteriota</taxon>
        <taxon>Stenosarchaea group</taxon>
        <taxon>Halobacteria</taxon>
        <taxon>Halobacteriales</taxon>
        <taxon>Haloferacaceae</taxon>
        <taxon>Haloquadratum</taxon>
    </lineage>
</organism>
<keyword evidence="2" id="KW-0479">Metal-binding</keyword>
<dbReference type="Pfam" id="PF00753">
    <property type="entry name" value="Lactamase_B"/>
    <property type="match status" value="2"/>
</dbReference>
<keyword evidence="4" id="KW-0862">Zinc</keyword>
<dbReference type="EMBL" id="KE356560">
    <property type="protein sequence ID" value="ERG90582.1"/>
    <property type="molecule type" value="Genomic_DNA"/>
</dbReference>
<dbReference type="AlphaFoldDB" id="U1PAK1"/>
<dbReference type="PANTHER" id="PTHR46233">
    <property type="entry name" value="HYDROXYACYLGLUTATHIONE HYDROLASE GLOC"/>
    <property type="match status" value="1"/>
</dbReference>
<comment type="cofactor">
    <cofactor evidence="1">
        <name>Zn(2+)</name>
        <dbReference type="ChEBI" id="CHEBI:29105"/>
    </cofactor>
</comment>
<dbReference type="Gene3D" id="3.60.15.10">
    <property type="entry name" value="Ribonuclease Z/Hydroxyacylglutathione hydrolase-like"/>
    <property type="match status" value="1"/>
</dbReference>
<gene>
    <name evidence="6" type="ORF">J07HQW1_00606</name>
</gene>
<evidence type="ECO:0000313" key="6">
    <source>
        <dbReference type="EMBL" id="ERG90582.1"/>
    </source>
</evidence>
<dbReference type="InterPro" id="IPR036866">
    <property type="entry name" value="RibonucZ/Hydroxyglut_hydro"/>
</dbReference>
<dbReference type="CDD" id="cd06262">
    <property type="entry name" value="metallo-hydrolase-like_MBL-fold"/>
    <property type="match status" value="1"/>
</dbReference>
<name>U1PAK1_9EURY</name>
<dbReference type="SMART" id="SM00849">
    <property type="entry name" value="Lactamase_B"/>
    <property type="match status" value="1"/>
</dbReference>
<proteinExistence type="predicted"/>
<accession>U1PAK1</accession>
<evidence type="ECO:0000256" key="4">
    <source>
        <dbReference type="ARBA" id="ARBA00022833"/>
    </source>
</evidence>
<dbReference type="HOGENOM" id="CLU_030571_5_1_2"/>
<reference evidence="6 7" key="1">
    <citation type="journal article" date="2013" name="PLoS ONE">
        <title>Assembly-driven community genomics of a hypersaline microbial ecosystem.</title>
        <authorList>
            <person name="Podell S."/>
            <person name="Ugalde J.A."/>
            <person name="Narasingarao P."/>
            <person name="Banfield J.F."/>
            <person name="Heidelberg K.B."/>
            <person name="Allen E.E."/>
        </authorList>
    </citation>
    <scope>NUCLEOTIDE SEQUENCE [LARGE SCALE GENOMIC DNA]</scope>
    <source>
        <strain evidence="7">J07HQW1</strain>
    </source>
</reference>
<evidence type="ECO:0000259" key="5">
    <source>
        <dbReference type="SMART" id="SM00849"/>
    </source>
</evidence>
<evidence type="ECO:0000256" key="3">
    <source>
        <dbReference type="ARBA" id="ARBA00022801"/>
    </source>
</evidence>
<sequence length="211" mass="23364">MDIHAVTADAEVFTCNAYLVSGDRPVLIDAGAMPGVADIINNTVDNLEAVYLTHQHTDHVAQLDAVLDQFDAELYAYNDHPRRDGTLVDGDTVEIGDELFEIVYTPGHASDHVAFVGDTRVFSGDVVVYNDGAFDDGSFGRTDMTGQSREQLIKSLQRLLERLPQTVEELYAGHGDIYRGSPEDDTTDSVKTIIERALMRAERREPKYSNN</sequence>
<evidence type="ECO:0000313" key="7">
    <source>
        <dbReference type="Proteomes" id="UP000030649"/>
    </source>
</evidence>
<dbReference type="PANTHER" id="PTHR46233:SF3">
    <property type="entry name" value="HYDROXYACYLGLUTATHIONE HYDROLASE GLOC"/>
    <property type="match status" value="1"/>
</dbReference>
<evidence type="ECO:0000256" key="1">
    <source>
        <dbReference type="ARBA" id="ARBA00001947"/>
    </source>
</evidence>